<dbReference type="AlphaFoldDB" id="X6MIP1"/>
<proteinExistence type="predicted"/>
<dbReference type="Proteomes" id="UP000023152">
    <property type="component" value="Unassembled WGS sequence"/>
</dbReference>
<name>X6MIP1_RETFI</name>
<evidence type="ECO:0000313" key="1">
    <source>
        <dbReference type="EMBL" id="ETO13531.1"/>
    </source>
</evidence>
<protein>
    <submittedName>
        <fullName evidence="1">Uncharacterized protein</fullName>
    </submittedName>
</protein>
<dbReference type="EMBL" id="ASPP01020546">
    <property type="protein sequence ID" value="ETO13531.1"/>
    <property type="molecule type" value="Genomic_DNA"/>
</dbReference>
<gene>
    <name evidence="1" type="ORF">RFI_23827</name>
</gene>
<reference evidence="1 2" key="1">
    <citation type="journal article" date="2013" name="Curr. Biol.">
        <title>The Genome of the Foraminiferan Reticulomyxa filosa.</title>
        <authorList>
            <person name="Glockner G."/>
            <person name="Hulsmann N."/>
            <person name="Schleicher M."/>
            <person name="Noegel A.A."/>
            <person name="Eichinger L."/>
            <person name="Gallinger C."/>
            <person name="Pawlowski J."/>
            <person name="Sierra R."/>
            <person name="Euteneuer U."/>
            <person name="Pillet L."/>
            <person name="Moustafa A."/>
            <person name="Platzer M."/>
            <person name="Groth M."/>
            <person name="Szafranski K."/>
            <person name="Schliwa M."/>
        </authorList>
    </citation>
    <scope>NUCLEOTIDE SEQUENCE [LARGE SCALE GENOMIC DNA]</scope>
</reference>
<keyword evidence="2" id="KW-1185">Reference proteome</keyword>
<organism evidence="1 2">
    <name type="scientific">Reticulomyxa filosa</name>
    <dbReference type="NCBI Taxonomy" id="46433"/>
    <lineage>
        <taxon>Eukaryota</taxon>
        <taxon>Sar</taxon>
        <taxon>Rhizaria</taxon>
        <taxon>Retaria</taxon>
        <taxon>Foraminifera</taxon>
        <taxon>Monothalamids</taxon>
        <taxon>Reticulomyxidae</taxon>
        <taxon>Reticulomyxa</taxon>
    </lineage>
</organism>
<evidence type="ECO:0000313" key="2">
    <source>
        <dbReference type="Proteomes" id="UP000023152"/>
    </source>
</evidence>
<comment type="caution">
    <text evidence="1">The sequence shown here is derived from an EMBL/GenBank/DDBJ whole genome shotgun (WGS) entry which is preliminary data.</text>
</comment>
<accession>X6MIP1</accession>
<sequence>MSNDLQTATEPQITKAEIEVNTNVETTNKTETNLTLMAEKLEALFNQYEKNITKLAEMSDWNELLHTGMLPSNLNGGDVQLVMDATKFSDMEVSVKVPAKELKYYNGISSTKMLSAAIPITGLSKKVTLRDLLTVKIKASLN</sequence>